<keyword evidence="2" id="KW-0812">Transmembrane</keyword>
<name>A0A4Z2GBI4_9TELE</name>
<dbReference type="Proteomes" id="UP000314294">
    <property type="component" value="Unassembled WGS sequence"/>
</dbReference>
<organism evidence="3 4">
    <name type="scientific">Liparis tanakae</name>
    <name type="common">Tanaka's snailfish</name>
    <dbReference type="NCBI Taxonomy" id="230148"/>
    <lineage>
        <taxon>Eukaryota</taxon>
        <taxon>Metazoa</taxon>
        <taxon>Chordata</taxon>
        <taxon>Craniata</taxon>
        <taxon>Vertebrata</taxon>
        <taxon>Euteleostomi</taxon>
        <taxon>Actinopterygii</taxon>
        <taxon>Neopterygii</taxon>
        <taxon>Teleostei</taxon>
        <taxon>Neoteleostei</taxon>
        <taxon>Acanthomorphata</taxon>
        <taxon>Eupercaria</taxon>
        <taxon>Perciformes</taxon>
        <taxon>Cottioidei</taxon>
        <taxon>Cottales</taxon>
        <taxon>Liparidae</taxon>
        <taxon>Liparis</taxon>
    </lineage>
</organism>
<keyword evidence="2" id="KW-0472">Membrane</keyword>
<reference evidence="3 4" key="1">
    <citation type="submission" date="2019-03" db="EMBL/GenBank/DDBJ databases">
        <title>First draft genome of Liparis tanakae, snailfish: a comprehensive survey of snailfish specific genes.</title>
        <authorList>
            <person name="Kim W."/>
            <person name="Song I."/>
            <person name="Jeong J.-H."/>
            <person name="Kim D."/>
            <person name="Kim S."/>
            <person name="Ryu S."/>
            <person name="Song J.Y."/>
            <person name="Lee S.K."/>
        </authorList>
    </citation>
    <scope>NUCLEOTIDE SEQUENCE [LARGE SCALE GENOMIC DNA]</scope>
    <source>
        <tissue evidence="3">Muscle</tissue>
    </source>
</reference>
<keyword evidence="4" id="KW-1185">Reference proteome</keyword>
<proteinExistence type="predicted"/>
<feature type="transmembrane region" description="Helical" evidence="2">
    <location>
        <begin position="20"/>
        <end position="37"/>
    </location>
</feature>
<accession>A0A4Z2GBI4</accession>
<evidence type="ECO:0000256" key="1">
    <source>
        <dbReference type="SAM" id="MobiDB-lite"/>
    </source>
</evidence>
<dbReference type="EMBL" id="SRLO01000611">
    <property type="protein sequence ID" value="TNN50600.1"/>
    <property type="molecule type" value="Genomic_DNA"/>
</dbReference>
<gene>
    <name evidence="3" type="ORF">EYF80_039174</name>
</gene>
<feature type="compositionally biased region" description="Basic and acidic residues" evidence="1">
    <location>
        <begin position="75"/>
        <end position="109"/>
    </location>
</feature>
<comment type="caution">
    <text evidence="3">The sequence shown here is derived from an EMBL/GenBank/DDBJ whole genome shotgun (WGS) entry which is preliminary data.</text>
</comment>
<protein>
    <submittedName>
        <fullName evidence="3">Uncharacterized protein</fullName>
    </submittedName>
</protein>
<feature type="region of interest" description="Disordered" evidence="1">
    <location>
        <begin position="214"/>
        <end position="236"/>
    </location>
</feature>
<dbReference type="AlphaFoldDB" id="A0A4Z2GBI4"/>
<feature type="compositionally biased region" description="Basic and acidic residues" evidence="1">
    <location>
        <begin position="124"/>
        <end position="138"/>
    </location>
</feature>
<evidence type="ECO:0000256" key="2">
    <source>
        <dbReference type="SAM" id="Phobius"/>
    </source>
</evidence>
<evidence type="ECO:0000313" key="3">
    <source>
        <dbReference type="EMBL" id="TNN50600.1"/>
    </source>
</evidence>
<evidence type="ECO:0000313" key="4">
    <source>
        <dbReference type="Proteomes" id="UP000314294"/>
    </source>
</evidence>
<feature type="compositionally biased region" description="Acidic residues" evidence="1">
    <location>
        <begin position="227"/>
        <end position="236"/>
    </location>
</feature>
<feature type="region of interest" description="Disordered" evidence="1">
    <location>
        <begin position="75"/>
        <end position="146"/>
    </location>
</feature>
<sequence length="293" mass="32021">MQVLVAKRIHLWSTFSPSFSAAATAISILASGSSFLWRRQRQLPTAMTMADSVTSQPANRKTCMYWWVVSNRRPGGGERGHRDTLEDRIGSSYLRPDDVGDPVEDHGEAEQVDAAGPHPLQARYEPRRGPGEHVHEAQDGEQQSGRGVLVTQAFSVADHEHRGHEQAQHHDGRRHGVDEEAPVLEHAEVQELLLGRGLLLLCSGGRGFLQLLRGNQGPHQGPAGTAVEEDASQDEEAPPPAIVVLEDLTQGGEAAQRHRAAGRRQPVGQRPLLTEVAIQHDEGGLEVQRQTQT</sequence>
<feature type="region of interest" description="Disordered" evidence="1">
    <location>
        <begin position="251"/>
        <end position="270"/>
    </location>
</feature>
<keyword evidence="2" id="KW-1133">Transmembrane helix</keyword>